<dbReference type="EMBL" id="AP019846">
    <property type="protein sequence ID" value="BBM60343.1"/>
    <property type="molecule type" value="Genomic_DNA"/>
</dbReference>
<organism evidence="2 3">
    <name type="scientific">Leptotrichia hongkongensis</name>
    <dbReference type="NCBI Taxonomy" id="554406"/>
    <lineage>
        <taxon>Bacteria</taxon>
        <taxon>Fusobacteriati</taxon>
        <taxon>Fusobacteriota</taxon>
        <taxon>Fusobacteriia</taxon>
        <taxon>Fusobacteriales</taxon>
        <taxon>Leptotrichiaceae</taxon>
        <taxon>Leptotrichia</taxon>
    </lineage>
</organism>
<dbReference type="InterPro" id="IPR005184">
    <property type="entry name" value="DUF306_Meta_HslJ"/>
</dbReference>
<dbReference type="AlphaFoldDB" id="A0A510LCG9"/>
<dbReference type="Gene3D" id="2.40.128.270">
    <property type="match status" value="2"/>
</dbReference>
<protein>
    <recommendedName>
        <fullName evidence="1">DUF306 domain-containing protein</fullName>
    </recommendedName>
</protein>
<sequence length="272" mass="30755">MKRVFILIGIISMFIVNCFVLGAVKTIDLNGTSWELAQIQKKGKNAVIPKEANITINFTKNGIGGFSGVNNYNGQYKIKNNSILSASVATTLMAGPEEKMNIEQSFFDILQSFPKINYNRTSLILRNNKGEVWTFKVMDLIKKIQNTKWKLVNMAGKDISSSFLQYEDGITLIFNENGINGNAGINNYFGSYKITGNIIEIAGIGATKMAGSQNLMKIETEYLSLLEKVKKMKMTDERSLVLTTENGKTLTFEKFMIRLFLKTKIFKWNKFW</sequence>
<dbReference type="KEGG" id="lhg:JMUB5056_1945"/>
<dbReference type="InterPro" id="IPR053147">
    <property type="entry name" value="Hsp_HslJ-like"/>
</dbReference>
<name>A0A510LCG9_9FUSO</name>
<dbReference type="PANTHER" id="PTHR35535:SF1">
    <property type="entry name" value="HEAT SHOCK PROTEIN HSLJ"/>
    <property type="match status" value="1"/>
</dbReference>
<accession>A0A510LCG9</accession>
<feature type="domain" description="DUF306" evidence="1">
    <location>
        <begin position="28"/>
        <end position="136"/>
    </location>
</feature>
<evidence type="ECO:0000313" key="2">
    <source>
        <dbReference type="EMBL" id="BBM60343.1"/>
    </source>
</evidence>
<proteinExistence type="predicted"/>
<reference evidence="2 3" key="1">
    <citation type="submission" date="2019-07" db="EMBL/GenBank/DDBJ databases">
        <title>Complete Genome Sequence of Leptotrichia hongkongensis Strain JMUB5056.</title>
        <authorList>
            <person name="Watanabe S."/>
            <person name="Cui L."/>
        </authorList>
    </citation>
    <scope>NUCLEOTIDE SEQUENCE [LARGE SCALE GENOMIC DNA]</scope>
    <source>
        <strain evidence="2 3">JMUB5056</strain>
    </source>
</reference>
<gene>
    <name evidence="2" type="ORF">JMUB5056_1945</name>
</gene>
<dbReference type="InterPro" id="IPR038670">
    <property type="entry name" value="HslJ-like_sf"/>
</dbReference>
<feature type="domain" description="DUF306" evidence="1">
    <location>
        <begin position="143"/>
        <end position="252"/>
    </location>
</feature>
<dbReference type="Proteomes" id="UP000321561">
    <property type="component" value="Chromosome"/>
</dbReference>
<dbReference type="OrthoDB" id="95216at2"/>
<dbReference type="Pfam" id="PF03724">
    <property type="entry name" value="META"/>
    <property type="match status" value="2"/>
</dbReference>
<evidence type="ECO:0000259" key="1">
    <source>
        <dbReference type="Pfam" id="PF03724"/>
    </source>
</evidence>
<dbReference type="RefSeq" id="WP_147006192.1">
    <property type="nucleotide sequence ID" value="NZ_AP019846.1"/>
</dbReference>
<dbReference type="PANTHER" id="PTHR35535">
    <property type="entry name" value="HEAT SHOCK PROTEIN HSLJ"/>
    <property type="match status" value="1"/>
</dbReference>
<evidence type="ECO:0000313" key="3">
    <source>
        <dbReference type="Proteomes" id="UP000321561"/>
    </source>
</evidence>